<evidence type="ECO:0000259" key="3">
    <source>
        <dbReference type="Pfam" id="PF00370"/>
    </source>
</evidence>
<evidence type="ECO:0000256" key="2">
    <source>
        <dbReference type="ARBA" id="ARBA00022777"/>
    </source>
</evidence>
<feature type="domain" description="Carbohydrate kinase FGGY N-terminal" evidence="3">
    <location>
        <begin position="5"/>
        <end position="78"/>
    </location>
</feature>
<keyword evidence="1" id="KW-0808">Transferase</keyword>
<evidence type="ECO:0000313" key="4">
    <source>
        <dbReference type="EMBL" id="GAH71256.1"/>
    </source>
</evidence>
<dbReference type="GO" id="GO:0005975">
    <property type="term" value="P:carbohydrate metabolic process"/>
    <property type="evidence" value="ECO:0007669"/>
    <property type="project" value="InterPro"/>
</dbReference>
<keyword evidence="2" id="KW-0418">Kinase</keyword>
<dbReference type="SUPFAM" id="SSF53067">
    <property type="entry name" value="Actin-like ATPase domain"/>
    <property type="match status" value="1"/>
</dbReference>
<dbReference type="InterPro" id="IPR050406">
    <property type="entry name" value="FGGY_Carb_Kinase"/>
</dbReference>
<name>X1HM85_9ZZZZ</name>
<dbReference type="Gene3D" id="3.30.420.40">
    <property type="match status" value="1"/>
</dbReference>
<dbReference type="GO" id="GO:0016301">
    <property type="term" value="F:kinase activity"/>
    <property type="evidence" value="ECO:0007669"/>
    <property type="project" value="UniProtKB-KW"/>
</dbReference>
<dbReference type="Pfam" id="PF00370">
    <property type="entry name" value="FGGY_N"/>
    <property type="match status" value="1"/>
</dbReference>
<dbReference type="PANTHER" id="PTHR43095:SF2">
    <property type="entry name" value="GLUCONOKINASE"/>
    <property type="match status" value="1"/>
</dbReference>
<dbReference type="EMBL" id="BARU01028490">
    <property type="protein sequence ID" value="GAH71256.1"/>
    <property type="molecule type" value="Genomic_DNA"/>
</dbReference>
<reference evidence="4" key="1">
    <citation type="journal article" date="2014" name="Front. Microbiol.">
        <title>High frequency of phylogenetically diverse reductive dehalogenase-homologous genes in deep subseafloor sedimentary metagenomes.</title>
        <authorList>
            <person name="Kawai M."/>
            <person name="Futagami T."/>
            <person name="Toyoda A."/>
            <person name="Takaki Y."/>
            <person name="Nishi S."/>
            <person name="Hori S."/>
            <person name="Arai W."/>
            <person name="Tsubouchi T."/>
            <person name="Morono Y."/>
            <person name="Uchiyama I."/>
            <person name="Ito T."/>
            <person name="Fujiyama A."/>
            <person name="Inagaki F."/>
            <person name="Takami H."/>
        </authorList>
    </citation>
    <scope>NUCLEOTIDE SEQUENCE</scope>
    <source>
        <strain evidence="4">Expedition CK06-06</strain>
    </source>
</reference>
<dbReference type="InterPro" id="IPR043129">
    <property type="entry name" value="ATPase_NBD"/>
</dbReference>
<organism evidence="4">
    <name type="scientific">marine sediment metagenome</name>
    <dbReference type="NCBI Taxonomy" id="412755"/>
    <lineage>
        <taxon>unclassified sequences</taxon>
        <taxon>metagenomes</taxon>
        <taxon>ecological metagenomes</taxon>
    </lineage>
</organism>
<comment type="caution">
    <text evidence="4">The sequence shown here is derived from an EMBL/GenBank/DDBJ whole genome shotgun (WGS) entry which is preliminary data.</text>
</comment>
<dbReference type="AlphaFoldDB" id="X1HM85"/>
<dbReference type="PANTHER" id="PTHR43095">
    <property type="entry name" value="SUGAR KINASE"/>
    <property type="match status" value="1"/>
</dbReference>
<protein>
    <recommendedName>
        <fullName evidence="3">Carbohydrate kinase FGGY N-terminal domain-containing protein</fullName>
    </recommendedName>
</protein>
<proteinExistence type="predicted"/>
<accession>X1HM85</accession>
<sequence length="78" mass="8496">MSDKYVICIDLGTMGTKAAIVSIEGEILAKTLEESKLYYPKPGWVEQKPNEMFNSTLNTIKTVVKESGISSDKIAAIG</sequence>
<gene>
    <name evidence="4" type="ORF">S03H2_45469</name>
</gene>
<dbReference type="InterPro" id="IPR018484">
    <property type="entry name" value="FGGY_N"/>
</dbReference>
<feature type="non-terminal residue" evidence="4">
    <location>
        <position position="78"/>
    </location>
</feature>
<evidence type="ECO:0000256" key="1">
    <source>
        <dbReference type="ARBA" id="ARBA00022679"/>
    </source>
</evidence>